<proteinExistence type="predicted"/>
<dbReference type="Proteomes" id="UP000230607">
    <property type="component" value="Chromosome 1"/>
</dbReference>
<organism evidence="1 2">
    <name type="scientific">Candidatus Nitrosotalea okcheonensis</name>
    <dbReference type="NCBI Taxonomy" id="1903276"/>
    <lineage>
        <taxon>Archaea</taxon>
        <taxon>Nitrososphaerota</taxon>
        <taxon>Nitrososphaeria</taxon>
        <taxon>Nitrosotaleales</taxon>
        <taxon>Nitrosotaleaceae</taxon>
        <taxon>Nitrosotalea</taxon>
    </lineage>
</organism>
<evidence type="ECO:0000313" key="2">
    <source>
        <dbReference type="Proteomes" id="UP000230607"/>
    </source>
</evidence>
<accession>A0A2H1FF08</accession>
<dbReference type="EMBL" id="LT841358">
    <property type="protein sequence ID" value="SMH71259.1"/>
    <property type="molecule type" value="Genomic_DNA"/>
</dbReference>
<gene>
    <name evidence="1" type="ORF">NCS_11066</name>
</gene>
<protein>
    <submittedName>
        <fullName evidence="1">Uncharacterized protein</fullName>
    </submittedName>
</protein>
<evidence type="ECO:0000313" key="1">
    <source>
        <dbReference type="EMBL" id="SMH71259.1"/>
    </source>
</evidence>
<reference evidence="2" key="1">
    <citation type="submission" date="2017-03" db="EMBL/GenBank/DDBJ databases">
        <authorList>
            <person name="Herbold C."/>
        </authorList>
    </citation>
    <scope>NUCLEOTIDE SEQUENCE [LARGE SCALE GENOMIC DNA]</scope>
</reference>
<name>A0A2H1FF08_9ARCH</name>
<keyword evidence="2" id="KW-1185">Reference proteome</keyword>
<sequence>MSTGCNKISKNANQIAKRKSQIYQKVLSNKITNETIMIGLW</sequence>
<dbReference type="AlphaFoldDB" id="A0A2H1FF08"/>